<reference evidence="3" key="1">
    <citation type="submission" date="2025-08" db="UniProtKB">
        <authorList>
            <consortium name="RefSeq"/>
        </authorList>
    </citation>
    <scope>IDENTIFICATION</scope>
</reference>
<sequence length="122" mass="14270">MYFHYESGYDAIDLVGQLRQEKKVAKEIGLSYRSNFLSVMENLVCHFHGIREVGSIPAPRARMSSEKAETKNGEEIHRKVYKYPCSICKKEYNNISNHMRHAHKLSKSQIEELKKEKNQKRA</sequence>
<name>A0A6P8J4K5_ACTTE</name>
<organism evidence="2 3">
    <name type="scientific">Actinia tenebrosa</name>
    <name type="common">Australian red waratah sea anemone</name>
    <dbReference type="NCBI Taxonomy" id="6105"/>
    <lineage>
        <taxon>Eukaryota</taxon>
        <taxon>Metazoa</taxon>
        <taxon>Cnidaria</taxon>
        <taxon>Anthozoa</taxon>
        <taxon>Hexacorallia</taxon>
        <taxon>Actiniaria</taxon>
        <taxon>Actiniidae</taxon>
        <taxon>Actinia</taxon>
    </lineage>
</organism>
<evidence type="ECO:0000256" key="1">
    <source>
        <dbReference type="SAM" id="MobiDB-lite"/>
    </source>
</evidence>
<evidence type="ECO:0000313" key="2">
    <source>
        <dbReference type="Proteomes" id="UP000515163"/>
    </source>
</evidence>
<dbReference type="RefSeq" id="XP_031574574.1">
    <property type="nucleotide sequence ID" value="XM_031718714.1"/>
</dbReference>
<feature type="non-terminal residue" evidence="3">
    <location>
        <position position="122"/>
    </location>
</feature>
<dbReference type="AlphaFoldDB" id="A0A6P8J4K5"/>
<gene>
    <name evidence="3" type="primary">LOC116308323</name>
</gene>
<dbReference type="KEGG" id="aten:116308323"/>
<dbReference type="OrthoDB" id="10297786at2759"/>
<keyword evidence="2" id="KW-1185">Reference proteome</keyword>
<dbReference type="Proteomes" id="UP000515163">
    <property type="component" value="Unplaced"/>
</dbReference>
<dbReference type="GeneID" id="116308323"/>
<dbReference type="InParanoid" id="A0A6P8J4K5"/>
<evidence type="ECO:0000313" key="3">
    <source>
        <dbReference type="RefSeq" id="XP_031574574.1"/>
    </source>
</evidence>
<proteinExistence type="predicted"/>
<accession>A0A6P8J4K5</accession>
<feature type="region of interest" description="Disordered" evidence="1">
    <location>
        <begin position="99"/>
        <end position="122"/>
    </location>
</feature>
<protein>
    <submittedName>
        <fullName evidence="3">Uncharacterized protein LOC116308323</fullName>
    </submittedName>
</protein>